<dbReference type="InterPro" id="IPR051199">
    <property type="entry name" value="LPS_LOS_Heptosyltrfase"/>
</dbReference>
<dbReference type="Gene3D" id="3.40.50.2000">
    <property type="entry name" value="Glycogen Phosphorylase B"/>
    <property type="match status" value="2"/>
</dbReference>
<dbReference type="AlphaFoldDB" id="A0A3S9BA24"/>
<dbReference type="Pfam" id="PF01075">
    <property type="entry name" value="Glyco_transf_9"/>
    <property type="match status" value="1"/>
</dbReference>
<dbReference type="InterPro" id="IPR002201">
    <property type="entry name" value="Glyco_trans_9"/>
</dbReference>
<gene>
    <name evidence="6" type="primary">waaF</name>
    <name evidence="6" type="ORF">D5400_08665</name>
</gene>
<dbReference type="EMBL" id="CP032509">
    <property type="protein sequence ID" value="AZN73691.1"/>
    <property type="molecule type" value="Genomic_DNA"/>
</dbReference>
<evidence type="ECO:0000256" key="4">
    <source>
        <dbReference type="ARBA" id="ARBA00044042"/>
    </source>
</evidence>
<evidence type="ECO:0000256" key="5">
    <source>
        <dbReference type="ARBA" id="ARBA00047503"/>
    </source>
</evidence>
<evidence type="ECO:0000256" key="2">
    <source>
        <dbReference type="ARBA" id="ARBA00022679"/>
    </source>
</evidence>
<dbReference type="FunFam" id="3.40.50.2000:FF:000023">
    <property type="entry name" value="ADP-heptose--LPS heptosyltransferase II"/>
    <property type="match status" value="1"/>
</dbReference>
<dbReference type="PANTHER" id="PTHR30160">
    <property type="entry name" value="TETRAACYLDISACCHARIDE 4'-KINASE-RELATED"/>
    <property type="match status" value="1"/>
</dbReference>
<evidence type="ECO:0000256" key="1">
    <source>
        <dbReference type="ARBA" id="ARBA00022676"/>
    </source>
</evidence>
<dbReference type="GO" id="GO:0005829">
    <property type="term" value="C:cytosol"/>
    <property type="evidence" value="ECO:0007669"/>
    <property type="project" value="TreeGrafter"/>
</dbReference>
<evidence type="ECO:0000256" key="3">
    <source>
        <dbReference type="ARBA" id="ARBA00043995"/>
    </source>
</evidence>
<reference evidence="6 7" key="1">
    <citation type="submission" date="2018-09" db="EMBL/GenBank/DDBJ databases">
        <title>Marinorhizobium profundi gen. nov., sp. nov., isolated from a deep-sea sediment sample from the New Britain Trench and proposal of Marinorhizobiaceae fam. nov. in the order Rhizobiales of the class Alphaproteobacteria.</title>
        <authorList>
            <person name="Cao J."/>
        </authorList>
    </citation>
    <scope>NUCLEOTIDE SEQUENCE [LARGE SCALE GENOMIC DNA]</scope>
    <source>
        <strain evidence="6 7">WS11</strain>
    </source>
</reference>
<dbReference type="OrthoDB" id="9797795at2"/>
<dbReference type="CDD" id="cd03789">
    <property type="entry name" value="GT9_LPS_heptosyltransferase"/>
    <property type="match status" value="1"/>
</dbReference>
<dbReference type="Proteomes" id="UP000268192">
    <property type="component" value="Chromosome"/>
</dbReference>
<evidence type="ECO:0000313" key="6">
    <source>
        <dbReference type="EMBL" id="AZN73691.1"/>
    </source>
</evidence>
<keyword evidence="7" id="KW-1185">Reference proteome</keyword>
<dbReference type="SUPFAM" id="SSF53756">
    <property type="entry name" value="UDP-Glycosyltransferase/glycogen phosphorylase"/>
    <property type="match status" value="1"/>
</dbReference>
<dbReference type="PANTHER" id="PTHR30160:SF7">
    <property type="entry name" value="ADP-HEPTOSE--LPS HEPTOSYLTRANSFERASE 2"/>
    <property type="match status" value="1"/>
</dbReference>
<dbReference type="InterPro" id="IPR011910">
    <property type="entry name" value="RfaF"/>
</dbReference>
<comment type="catalytic activity">
    <reaction evidence="5">
        <text>an L-alpha-D-Hep-(1-&gt;5)-[alpha-Kdo-(2-&gt;4)]-alpha-Kdo-(2-&gt;6)-lipid A + ADP-L-glycero-beta-D-manno-heptose = an L-alpha-D-Hep-(1-&gt;3)-L-alpha-D-Hep-(1-&gt;5)-[alpha-Kdo-(2-&gt;4)]-alpha-Kdo-(2-&gt;6)-lipid A + ADP + H(+)</text>
        <dbReference type="Rhea" id="RHEA:74071"/>
        <dbReference type="ChEBI" id="CHEBI:15378"/>
        <dbReference type="ChEBI" id="CHEBI:61506"/>
        <dbReference type="ChEBI" id="CHEBI:193068"/>
        <dbReference type="ChEBI" id="CHEBI:193069"/>
        <dbReference type="ChEBI" id="CHEBI:456216"/>
        <dbReference type="EC" id="2.4.99.24"/>
    </reaction>
</comment>
<dbReference type="EC" id="2.4.99.24" evidence="4"/>
<dbReference type="GO" id="GO:0009244">
    <property type="term" value="P:lipopolysaccharide core region biosynthetic process"/>
    <property type="evidence" value="ECO:0007669"/>
    <property type="project" value="TreeGrafter"/>
</dbReference>
<proteinExistence type="inferred from homology"/>
<sequence length="347" mass="37390">MPEKILIIGPAWVGDMVMAQSLFMTLKATRPGVELHVAAPKWSEPLLARMPEVDRSIGMDLAHGQLGVGARFKLGRTLAQEAYDQAILLPNSLKSALVPFFAGIPVRTGWRGESRYGLINDMRRLDKAALPLMVDRFNALAFDKDRIGAATDFPAPHPEPRLVRQDPAAALAQFGLAVERPVLALCPGAEFGPSKRWPETHYAETATRLLEEGHQVWIFGSAKDRAVGEAVIATVPEHLRAQIFNLAGATTLGQAIDLLGLADAVISNDSGLMHVAAALDRPLVAVYGSTSPFFTPPLSSRASTVQLGIECSPCFKRECPLGHHRCMRDLGADRVLAALPNLSATAS</sequence>
<organism evidence="6 7">
    <name type="scientific">Georhizobium profundi</name>
    <dbReference type="NCBI Taxonomy" id="2341112"/>
    <lineage>
        <taxon>Bacteria</taxon>
        <taxon>Pseudomonadati</taxon>
        <taxon>Pseudomonadota</taxon>
        <taxon>Alphaproteobacteria</taxon>
        <taxon>Hyphomicrobiales</taxon>
        <taxon>Rhizobiaceae</taxon>
        <taxon>Georhizobium</taxon>
    </lineage>
</organism>
<protein>
    <recommendedName>
        <fullName evidence="4">lipopolysaccharide heptosyltransferase II</fullName>
        <ecNumber evidence="4">2.4.99.24</ecNumber>
    </recommendedName>
</protein>
<accession>A0A3S9BA24</accession>
<dbReference type="NCBIfam" id="TIGR02195">
    <property type="entry name" value="heptsyl_trn_II"/>
    <property type="match status" value="1"/>
</dbReference>
<name>A0A3S9BA24_9HYPH</name>
<dbReference type="RefSeq" id="WP_126009559.1">
    <property type="nucleotide sequence ID" value="NZ_CP032509.1"/>
</dbReference>
<evidence type="ECO:0000313" key="7">
    <source>
        <dbReference type="Proteomes" id="UP000268192"/>
    </source>
</evidence>
<dbReference type="GO" id="GO:0008713">
    <property type="term" value="F:ADP-heptose-lipopolysaccharide heptosyltransferase activity"/>
    <property type="evidence" value="ECO:0007669"/>
    <property type="project" value="UniProtKB-EC"/>
</dbReference>
<dbReference type="KEGG" id="abaw:D5400_08665"/>
<keyword evidence="2 6" id="KW-0808">Transferase</keyword>
<keyword evidence="1" id="KW-0328">Glycosyltransferase</keyword>
<comment type="similarity">
    <text evidence="3">Belongs to the glycosyltransferase 9 family.</text>
</comment>